<dbReference type="InterPro" id="IPR037185">
    <property type="entry name" value="EmrE-like"/>
</dbReference>
<dbReference type="InterPro" id="IPR020846">
    <property type="entry name" value="MFS_dom"/>
</dbReference>
<keyword evidence="5 8" id="KW-1133">Transmembrane helix</keyword>
<dbReference type="InterPro" id="IPR045324">
    <property type="entry name" value="Small_multidrug_res"/>
</dbReference>
<feature type="transmembrane region" description="Helical" evidence="8">
    <location>
        <begin position="31"/>
        <end position="51"/>
    </location>
</feature>
<evidence type="ECO:0000256" key="7">
    <source>
        <dbReference type="RuleBase" id="RU003942"/>
    </source>
</evidence>
<keyword evidence="3" id="KW-1003">Cell membrane</keyword>
<dbReference type="Proteomes" id="UP000682403">
    <property type="component" value="Unassembled WGS sequence"/>
</dbReference>
<protein>
    <submittedName>
        <fullName evidence="10">Multidrug efflux SMR transporter</fullName>
    </submittedName>
</protein>
<gene>
    <name evidence="10" type="ORF">J9317_02885</name>
</gene>
<evidence type="ECO:0000256" key="8">
    <source>
        <dbReference type="SAM" id="Phobius"/>
    </source>
</evidence>
<dbReference type="Gene3D" id="1.10.3730.20">
    <property type="match status" value="1"/>
</dbReference>
<proteinExistence type="inferred from homology"/>
<name>A0ABS5LAH5_9BACI</name>
<evidence type="ECO:0000313" key="11">
    <source>
        <dbReference type="Proteomes" id="UP000682403"/>
    </source>
</evidence>
<reference evidence="10 11" key="1">
    <citation type="submission" date="2021-04" db="EMBL/GenBank/DDBJ databases">
        <title>Metabacillus sp. strain KIGAM252 whole genome sequence.</title>
        <authorList>
            <person name="Seo M.-J."/>
            <person name="Cho E.-S."/>
            <person name="Hwang C.Y."/>
            <person name="Yoon D.J."/>
        </authorList>
    </citation>
    <scope>NUCLEOTIDE SEQUENCE [LARGE SCALE GENOMIC DNA]</scope>
    <source>
        <strain evidence="10 11">KIGAM252</strain>
    </source>
</reference>
<evidence type="ECO:0000256" key="5">
    <source>
        <dbReference type="ARBA" id="ARBA00022989"/>
    </source>
</evidence>
<comment type="subcellular location">
    <subcellularLocation>
        <location evidence="1 7">Cell membrane</location>
        <topology evidence="1 7">Multi-pass membrane protein</topology>
    </subcellularLocation>
</comment>
<dbReference type="Pfam" id="PF00893">
    <property type="entry name" value="Multi_Drug_Res"/>
    <property type="match status" value="1"/>
</dbReference>
<evidence type="ECO:0000256" key="4">
    <source>
        <dbReference type="ARBA" id="ARBA00022692"/>
    </source>
</evidence>
<organism evidence="10 11">
    <name type="scientific">Metabacillus flavus</name>
    <dbReference type="NCBI Taxonomy" id="2823519"/>
    <lineage>
        <taxon>Bacteria</taxon>
        <taxon>Bacillati</taxon>
        <taxon>Bacillota</taxon>
        <taxon>Bacilli</taxon>
        <taxon>Bacillales</taxon>
        <taxon>Bacillaceae</taxon>
        <taxon>Metabacillus</taxon>
    </lineage>
</organism>
<keyword evidence="6 8" id="KW-0472">Membrane</keyword>
<evidence type="ECO:0000313" key="10">
    <source>
        <dbReference type="EMBL" id="MBS2967719.1"/>
    </source>
</evidence>
<dbReference type="InterPro" id="IPR000390">
    <property type="entry name" value="Small_drug/metabolite_transptr"/>
</dbReference>
<dbReference type="PANTHER" id="PTHR30561:SF0">
    <property type="entry name" value="GUANIDINIUM EXPORTER"/>
    <property type="match status" value="1"/>
</dbReference>
<feature type="transmembrane region" description="Helical" evidence="8">
    <location>
        <begin position="58"/>
        <end position="79"/>
    </location>
</feature>
<dbReference type="PANTHER" id="PTHR30561">
    <property type="entry name" value="SMR FAMILY PROTON-DEPENDENT DRUG EFFLUX TRANSPORTER SUGE"/>
    <property type="match status" value="1"/>
</dbReference>
<dbReference type="SUPFAM" id="SSF103481">
    <property type="entry name" value="Multidrug resistance efflux transporter EmrE"/>
    <property type="match status" value="1"/>
</dbReference>
<keyword evidence="11" id="KW-1185">Reference proteome</keyword>
<evidence type="ECO:0000256" key="6">
    <source>
        <dbReference type="ARBA" id="ARBA00023136"/>
    </source>
</evidence>
<dbReference type="PROSITE" id="PS50850">
    <property type="entry name" value="MFS"/>
    <property type="match status" value="1"/>
</dbReference>
<keyword evidence="4 7" id="KW-0812">Transmembrane</keyword>
<evidence type="ECO:0000256" key="2">
    <source>
        <dbReference type="ARBA" id="ARBA00022448"/>
    </source>
</evidence>
<evidence type="ECO:0000259" key="9">
    <source>
        <dbReference type="PROSITE" id="PS50850"/>
    </source>
</evidence>
<comment type="caution">
    <text evidence="10">The sequence shown here is derived from an EMBL/GenBank/DDBJ whole genome shotgun (WGS) entry which is preliminary data.</text>
</comment>
<comment type="similarity">
    <text evidence="7">Belongs to the drug/metabolite transporter (DMT) superfamily. Small multidrug resistance (SMR) (TC 2.A.7.1) family.</text>
</comment>
<sequence>MMAWIVIVAAGLFEMLGVVLLNRVARNRSILNILLLAASFTASFSLLSIAMQSLPMGTAYAIWTGIGAAGGAMLGMILYGESKEWRRIFFIALILGSTVGLKVIA</sequence>
<feature type="transmembrane region" description="Helical" evidence="8">
    <location>
        <begin position="85"/>
        <end position="104"/>
    </location>
</feature>
<keyword evidence="2" id="KW-0813">Transport</keyword>
<evidence type="ECO:0000256" key="1">
    <source>
        <dbReference type="ARBA" id="ARBA00004651"/>
    </source>
</evidence>
<accession>A0ABS5LAH5</accession>
<feature type="domain" description="Major facilitator superfamily (MFS) profile" evidence="9">
    <location>
        <begin position="1"/>
        <end position="105"/>
    </location>
</feature>
<evidence type="ECO:0000256" key="3">
    <source>
        <dbReference type="ARBA" id="ARBA00022475"/>
    </source>
</evidence>
<dbReference type="EMBL" id="JAGVRK010000001">
    <property type="protein sequence ID" value="MBS2967719.1"/>
    <property type="molecule type" value="Genomic_DNA"/>
</dbReference>